<dbReference type="PANTHER" id="PTHR46564:SF1">
    <property type="entry name" value="TRANSPOSASE"/>
    <property type="match status" value="1"/>
</dbReference>
<evidence type="ECO:0000313" key="4">
    <source>
        <dbReference type="Proteomes" id="UP000245926"/>
    </source>
</evidence>
<dbReference type="KEGG" id="mets:DK389_02330"/>
<dbReference type="InterPro" id="IPR009057">
    <property type="entry name" value="Homeodomain-like_sf"/>
</dbReference>
<feature type="domain" description="Insertion element IS150 protein InsJ-like helix-turn-helix" evidence="2">
    <location>
        <begin position="10"/>
        <end position="56"/>
    </location>
</feature>
<dbReference type="Pfam" id="PF13518">
    <property type="entry name" value="HTH_28"/>
    <property type="match status" value="1"/>
</dbReference>
<reference evidence="4" key="1">
    <citation type="submission" date="2018-05" db="EMBL/GenBank/DDBJ databases">
        <title>Complete Genome Sequence of Methylobacterium sp. 17SD2-17.</title>
        <authorList>
            <person name="Srinivasan S."/>
        </authorList>
    </citation>
    <scope>NUCLEOTIDE SEQUENCE [LARGE SCALE GENOMIC DNA]</scope>
    <source>
        <strain evidence="4">17SD2-17</strain>
    </source>
</reference>
<dbReference type="GO" id="GO:0003676">
    <property type="term" value="F:nucleic acid binding"/>
    <property type="evidence" value="ECO:0007669"/>
    <property type="project" value="InterPro"/>
</dbReference>
<dbReference type="OrthoDB" id="565387at2"/>
<feature type="domain" description="Tc1-like transposase DDE" evidence="1">
    <location>
        <begin position="146"/>
        <end position="283"/>
    </location>
</feature>
<sequence length="320" mass="35143">MPSPLSVDLRERVVSAVSEGTSCHQAAARFGVSVSSASRWSEQFRQEGQLAPKPSGGDHASHRIEAQAELILTTYEARPAIFLHELRDALAEHGVQTSTSSLSRFFARHGITRKKGRFHAAEQAREDVRAAREAWFENQDALDPDRLVFLDETAAATNMARRYGRAPRGERCRLAVPQGHYKTTTVTAALRSDGLCATTLFDGATNGARFRAYVTDTLVPVLRLGDTVILDNLQAHKVTGVREAIEAAGARLLYLPPYSPDFNPIEQIFAKLKGLLRTAAARTVPDLWHTIRQAFARFTADECRNCLAAAGYDTDLAVPT</sequence>
<evidence type="ECO:0000259" key="1">
    <source>
        <dbReference type="Pfam" id="PF13358"/>
    </source>
</evidence>
<dbReference type="InterPro" id="IPR036397">
    <property type="entry name" value="RNaseH_sf"/>
</dbReference>
<dbReference type="EMBL" id="CP029550">
    <property type="protein sequence ID" value="AWN39572.1"/>
    <property type="molecule type" value="Genomic_DNA"/>
</dbReference>
<dbReference type="SUPFAM" id="SSF46689">
    <property type="entry name" value="Homeodomain-like"/>
    <property type="match status" value="1"/>
</dbReference>
<gene>
    <name evidence="3" type="ORF">DK389_02330</name>
</gene>
<proteinExistence type="predicted"/>
<dbReference type="NCBIfam" id="NF033545">
    <property type="entry name" value="transpos_IS630"/>
    <property type="match status" value="1"/>
</dbReference>
<name>A0A2U8W2J3_9HYPH</name>
<dbReference type="InterPro" id="IPR047655">
    <property type="entry name" value="Transpos_IS630-like"/>
</dbReference>
<dbReference type="Pfam" id="PF13358">
    <property type="entry name" value="DDE_3"/>
    <property type="match status" value="1"/>
</dbReference>
<protein>
    <submittedName>
        <fullName evidence="3">IS630 family transposase</fullName>
    </submittedName>
</protein>
<dbReference type="Proteomes" id="UP000245926">
    <property type="component" value="Chromosome"/>
</dbReference>
<dbReference type="PANTHER" id="PTHR46564">
    <property type="entry name" value="TRANSPOSASE"/>
    <property type="match status" value="1"/>
</dbReference>
<evidence type="ECO:0000259" key="2">
    <source>
        <dbReference type="Pfam" id="PF13518"/>
    </source>
</evidence>
<dbReference type="AlphaFoldDB" id="A0A2U8W2J3"/>
<evidence type="ECO:0000313" key="3">
    <source>
        <dbReference type="EMBL" id="AWN39572.1"/>
    </source>
</evidence>
<accession>A0A2U8W2J3</accession>
<dbReference type="InterPro" id="IPR055247">
    <property type="entry name" value="InsJ-like_HTH"/>
</dbReference>
<dbReference type="InterPro" id="IPR038717">
    <property type="entry name" value="Tc1-like_DDE_dom"/>
</dbReference>
<dbReference type="RefSeq" id="WP_109887261.1">
    <property type="nucleotide sequence ID" value="NZ_CP029550.1"/>
</dbReference>
<dbReference type="Gene3D" id="3.30.420.10">
    <property type="entry name" value="Ribonuclease H-like superfamily/Ribonuclease H"/>
    <property type="match status" value="1"/>
</dbReference>
<organism evidence="3 4">
    <name type="scientific">Methylobacterium durans</name>
    <dbReference type="NCBI Taxonomy" id="2202825"/>
    <lineage>
        <taxon>Bacteria</taxon>
        <taxon>Pseudomonadati</taxon>
        <taxon>Pseudomonadota</taxon>
        <taxon>Alphaproteobacteria</taxon>
        <taxon>Hyphomicrobiales</taxon>
        <taxon>Methylobacteriaceae</taxon>
        <taxon>Methylobacterium</taxon>
    </lineage>
</organism>
<keyword evidence="4" id="KW-1185">Reference proteome</keyword>